<organism evidence="1 2">
    <name type="scientific">Cichlidogyrus casuarinus</name>
    <dbReference type="NCBI Taxonomy" id="1844966"/>
    <lineage>
        <taxon>Eukaryota</taxon>
        <taxon>Metazoa</taxon>
        <taxon>Spiralia</taxon>
        <taxon>Lophotrochozoa</taxon>
        <taxon>Platyhelminthes</taxon>
        <taxon>Monogenea</taxon>
        <taxon>Monopisthocotylea</taxon>
        <taxon>Dactylogyridea</taxon>
        <taxon>Ancyrocephalidae</taxon>
        <taxon>Cichlidogyrus</taxon>
    </lineage>
</organism>
<reference evidence="1 2" key="1">
    <citation type="submission" date="2024-11" db="EMBL/GenBank/DDBJ databases">
        <title>Adaptive evolution of stress response genes in parasites aligns with host niche diversity.</title>
        <authorList>
            <person name="Hahn C."/>
            <person name="Resl P."/>
        </authorList>
    </citation>
    <scope>NUCLEOTIDE SEQUENCE [LARGE SCALE GENOMIC DNA]</scope>
    <source>
        <strain evidence="1">EGGRZ-B1_66</strain>
        <tissue evidence="1">Body</tissue>
    </source>
</reference>
<proteinExistence type="predicted"/>
<dbReference type="PANTHER" id="PTHR33776">
    <property type="entry name" value="ENDO/EXONUCLEASE/PHOSPHATASE DOMAIN-CONTAINING PROTEIN"/>
    <property type="match status" value="1"/>
</dbReference>
<comment type="caution">
    <text evidence="1">The sequence shown here is derived from an EMBL/GenBank/DDBJ whole genome shotgun (WGS) entry which is preliminary data.</text>
</comment>
<evidence type="ECO:0000313" key="1">
    <source>
        <dbReference type="EMBL" id="KAL3311419.1"/>
    </source>
</evidence>
<evidence type="ECO:0000313" key="2">
    <source>
        <dbReference type="Proteomes" id="UP001626550"/>
    </source>
</evidence>
<dbReference type="EMBL" id="JBJKFK010002242">
    <property type="protein sequence ID" value="KAL3311419.1"/>
    <property type="molecule type" value="Genomic_DNA"/>
</dbReference>
<accession>A0ABD2PVN3</accession>
<sequence>MVTESWLTSRTPSELINVPGYTTLRLDRNHSLDKVFCNSSLNPSTLRSASEPHLETLTFQIEPSASCKVIFSCLYRPSSDPLTDPTFAKLLTSLQNIEDLHSHFSPAGVLCHLLAQDHCGWSQLINGPTHSNGASLDVLFIRNLVNPLPVQILRDKLPSDHFVILTNVALSFDPTTHDSGPEFLLPCRVDFHVAREILTEFIRDNSILYNVSHHTILSFLQLLSGTIQNLVQVCTRPPTTPNPAKQSYLAKLSLEFRSRPSLDCLIKLKQLSLDLADANNRRMTARELKLVRRFRQDPRPLFKLLESRRNAQQSSIPSLTFDGLSVSSDLDKAELLAQHFQKNFTIPSSPQAQVELPPSNLTKLKLPVFSECDIRAALKHCRSQATGSDRINYRALKLLDPLHPFLADLRSVWFIFRNTIPFGMFSCFECQVHVTFLGLAIEIHRFPGAAFSESPLNFLRGLKTPSREFTSCFFADKLLLAIATKVSVRALKAYCDLVLKQILVARPMIPTTKTCSTWKNDLLVS</sequence>
<dbReference type="PANTHER" id="PTHR33776:SF3">
    <property type="entry name" value="PHD-TYPE DOMAIN-CONTAINING PROTEIN"/>
    <property type="match status" value="1"/>
</dbReference>
<dbReference type="Proteomes" id="UP001626550">
    <property type="component" value="Unassembled WGS sequence"/>
</dbReference>
<protein>
    <submittedName>
        <fullName evidence="1">Uncharacterized protein</fullName>
    </submittedName>
</protein>
<gene>
    <name evidence="1" type="ORF">Ciccas_009999</name>
</gene>
<name>A0ABD2PVN3_9PLAT</name>
<keyword evidence="2" id="KW-1185">Reference proteome</keyword>
<dbReference type="AlphaFoldDB" id="A0ABD2PVN3"/>